<comment type="function">
    <text evidence="2">With LigD forms a non-homologous end joining (NHEJ) DNA repair enzyme, which repairs dsDNA breaks with reduced fidelity. Binds linear dsDNA with 5'- and 3'- overhangs but not closed circular dsDNA nor ssDNA. Recruits and stimulates the ligase activity of LigD.</text>
</comment>
<gene>
    <name evidence="2" type="primary">ku</name>
    <name evidence="5" type="ordered locus">TKWG_19275</name>
</gene>
<evidence type="ECO:0000313" key="6">
    <source>
        <dbReference type="Proteomes" id="UP000005267"/>
    </source>
</evidence>
<dbReference type="GO" id="GO:0003690">
    <property type="term" value="F:double-stranded DNA binding"/>
    <property type="evidence" value="ECO:0007669"/>
    <property type="project" value="UniProtKB-UniRule"/>
</dbReference>
<reference evidence="5 6" key="1">
    <citation type="journal article" date="2011" name="J. Bacteriol.">
        <title>Whole-genome shotgun sequencing of the sulfur-oxidizing chemoautotroph Tetrathiobacter kashmirensis.</title>
        <authorList>
            <person name="Ghosh W."/>
            <person name="George A."/>
            <person name="Agarwal A."/>
            <person name="Raj P."/>
            <person name="Alam M."/>
            <person name="Pyne P."/>
            <person name="Das Gupta S.K."/>
        </authorList>
    </citation>
    <scope>NUCLEOTIDE SEQUENCE [LARGE SCALE GENOMIC DNA]</scope>
    <source>
        <strain evidence="5 6">WT001</strain>
    </source>
</reference>
<evidence type="ECO:0000256" key="3">
    <source>
        <dbReference type="SAM" id="MobiDB-lite"/>
    </source>
</evidence>
<evidence type="ECO:0000259" key="4">
    <source>
        <dbReference type="SMART" id="SM00559"/>
    </source>
</evidence>
<dbReference type="Gene3D" id="2.40.290.10">
    <property type="match status" value="1"/>
</dbReference>
<dbReference type="NCBIfam" id="TIGR02772">
    <property type="entry name" value="Ku_bact"/>
    <property type="match status" value="1"/>
</dbReference>
<name>I3UF80_ADVKW</name>
<sequence>MLQDSRCVWRIDDLEQGPDMARPIWNGTLSFGLLNIPVALMPGERRIDLHFRMLDSRDKAPVRYERVNADTGEEVPWKDIVKAFEYSKGNYVVLEPDDIRDAAPQSKESVDVEAFVDASAIGPAYFEKPYVLVPGKKAEKGYVLLRETLRDAGKIGIARVVIRTREYLCAVMPQDDALMLILLRYPQELIDVQDYRIPEGKLSDYRISSQEMDMASQLITSMGAEWKPEQYKDEFRQRLSDVIKKRMKANKVSHRPEDELEDAAVPENAATNVVDFMSLLKQSLATNKRTPPKAAKSSPAARGSDSAAGKASKKASAKSAARAAGRKSTTDNGKTARGKTAGKAAKSTTTARKTAKQHQRKAPVLPDPAHASVRAAPKRRPSAHFPTLLTGGAYEPCRLSAQTQV</sequence>
<comment type="subunit">
    <text evidence="2">Homodimer. Interacts with LigD.</text>
</comment>
<feature type="domain" description="Ku" evidence="4">
    <location>
        <begin position="72"/>
        <end position="203"/>
    </location>
</feature>
<dbReference type="KEGG" id="aka:TKWG_19275"/>
<dbReference type="PANTHER" id="PTHR41251">
    <property type="entry name" value="NON-HOMOLOGOUS END JOINING PROTEIN KU"/>
    <property type="match status" value="1"/>
</dbReference>
<dbReference type="FunFam" id="2.40.290.10:FF:000004">
    <property type="entry name" value="Non-homologous end joining protein Ku"/>
    <property type="match status" value="1"/>
</dbReference>
<protein>
    <recommendedName>
        <fullName evidence="2">Non-homologous end joining protein Ku</fullName>
    </recommendedName>
</protein>
<proteinExistence type="inferred from homology"/>
<feature type="region of interest" description="Disordered" evidence="3">
    <location>
        <begin position="285"/>
        <end position="405"/>
    </location>
</feature>
<dbReference type="GO" id="GO:0006303">
    <property type="term" value="P:double-strand break repair via nonhomologous end joining"/>
    <property type="evidence" value="ECO:0007669"/>
    <property type="project" value="UniProtKB-UniRule"/>
</dbReference>
<dbReference type="GO" id="GO:0006310">
    <property type="term" value="P:DNA recombination"/>
    <property type="evidence" value="ECO:0007669"/>
    <property type="project" value="UniProtKB-KW"/>
</dbReference>
<dbReference type="Pfam" id="PF02735">
    <property type="entry name" value="Ku"/>
    <property type="match status" value="1"/>
</dbReference>
<evidence type="ECO:0000313" key="5">
    <source>
        <dbReference type="EMBL" id="AFK63668.1"/>
    </source>
</evidence>
<keyword evidence="6" id="KW-1185">Reference proteome</keyword>
<dbReference type="HOGENOM" id="CLU_048975_2_1_4"/>
<dbReference type="CDD" id="cd00789">
    <property type="entry name" value="KU_like"/>
    <property type="match status" value="1"/>
</dbReference>
<dbReference type="EMBL" id="CP003555">
    <property type="protein sequence ID" value="AFK63668.1"/>
    <property type="molecule type" value="Genomic_DNA"/>
</dbReference>
<dbReference type="PANTHER" id="PTHR41251:SF1">
    <property type="entry name" value="NON-HOMOLOGOUS END JOINING PROTEIN KU"/>
    <property type="match status" value="1"/>
</dbReference>
<comment type="similarity">
    <text evidence="2">Belongs to the prokaryotic Ku family.</text>
</comment>
<dbReference type="HAMAP" id="MF_01875">
    <property type="entry name" value="Prokaryotic_Ku"/>
    <property type="match status" value="1"/>
</dbReference>
<dbReference type="InterPro" id="IPR006164">
    <property type="entry name" value="DNA_bd_Ku70/Ku80"/>
</dbReference>
<accession>I3UF80</accession>
<organism evidence="5 6">
    <name type="scientific">Advenella kashmirensis (strain DSM 17095 / LMG 22695 / WT001)</name>
    <name type="common">Tetrathiobacter kashmirensis</name>
    <dbReference type="NCBI Taxonomy" id="1036672"/>
    <lineage>
        <taxon>Bacteria</taxon>
        <taxon>Pseudomonadati</taxon>
        <taxon>Pseudomonadota</taxon>
        <taxon>Betaproteobacteria</taxon>
        <taxon>Burkholderiales</taxon>
        <taxon>Alcaligenaceae</taxon>
    </lineage>
</organism>
<dbReference type="Proteomes" id="UP000005267">
    <property type="component" value="Chromosome"/>
</dbReference>
<keyword evidence="2" id="KW-0233">DNA recombination</keyword>
<feature type="compositionally biased region" description="Low complexity" evidence="3">
    <location>
        <begin position="292"/>
        <end position="310"/>
    </location>
</feature>
<dbReference type="InterPro" id="IPR009187">
    <property type="entry name" value="Prok_Ku"/>
</dbReference>
<keyword evidence="2" id="KW-0234">DNA repair</keyword>
<dbReference type="SUPFAM" id="SSF100939">
    <property type="entry name" value="SPOC domain-like"/>
    <property type="match status" value="1"/>
</dbReference>
<evidence type="ECO:0000256" key="1">
    <source>
        <dbReference type="ARBA" id="ARBA00023125"/>
    </source>
</evidence>
<evidence type="ECO:0000256" key="2">
    <source>
        <dbReference type="HAMAP-Rule" id="MF_01875"/>
    </source>
</evidence>
<dbReference type="InterPro" id="IPR016194">
    <property type="entry name" value="SPOC-like_C_dom_sf"/>
</dbReference>
<feature type="compositionally biased region" description="Low complexity" evidence="3">
    <location>
        <begin position="317"/>
        <end position="352"/>
    </location>
</feature>
<reference evidence="6" key="2">
    <citation type="journal article" date="2013" name="PLoS ONE">
        <title>Genome implosion elicits host-confinement in Alcaligenaceae: evidence from the comparative genomics of Tetrathiobacter kashmirensis, a pathogen in the making.</title>
        <authorList>
            <person name="Ghosh W."/>
            <person name="Alam M."/>
            <person name="Roy C."/>
            <person name="Pyne P."/>
            <person name="George A."/>
            <person name="Chakraborty R."/>
            <person name="Majumder S."/>
            <person name="Agarwal A."/>
            <person name="Chakraborty S."/>
            <person name="Majumdar S."/>
            <person name="Gupta S.K."/>
        </authorList>
    </citation>
    <scope>NUCLEOTIDE SEQUENCE [LARGE SCALE GENOMIC DNA]</scope>
    <source>
        <strain evidence="6">WT001</strain>
    </source>
</reference>
<dbReference type="STRING" id="1036672.TKWG_19275"/>
<keyword evidence="2" id="KW-0227">DNA damage</keyword>
<dbReference type="AlphaFoldDB" id="I3UF80"/>
<dbReference type="SMART" id="SM00559">
    <property type="entry name" value="Ku78"/>
    <property type="match status" value="1"/>
</dbReference>
<keyword evidence="1 2" id="KW-0238">DNA-binding</keyword>